<proteinExistence type="predicted"/>
<feature type="domain" description="Domain of unknown function at the cortex 1" evidence="2">
    <location>
        <begin position="5"/>
        <end position="274"/>
    </location>
</feature>
<gene>
    <name evidence="3" type="ORF">EHS24_007224</name>
</gene>
<dbReference type="RefSeq" id="XP_028477489.1">
    <property type="nucleotide sequence ID" value="XM_028622597.1"/>
</dbReference>
<name>A0A427XXL5_9TREE</name>
<evidence type="ECO:0000259" key="2">
    <source>
        <dbReference type="Pfam" id="PF08588"/>
    </source>
</evidence>
<dbReference type="STRING" id="105984.A0A427XXL5"/>
<evidence type="ECO:0000256" key="1">
    <source>
        <dbReference type="SAM" id="MobiDB-lite"/>
    </source>
</evidence>
<dbReference type="OrthoDB" id="2119945at2759"/>
<evidence type="ECO:0000313" key="3">
    <source>
        <dbReference type="EMBL" id="RSH83537.1"/>
    </source>
</evidence>
<sequence length="324" mass="34757">MAIKLRVLISDSKAYPPTALCPVNSATPTRVKNDLFEGEVSVFVRGFDGEGASGDGGVYFDKRDDMTYGIVVRGRFLDNPTADDVVFGNVFESPIRDSLPWGTSLATKFMYFIDPTLELDLYADKPWALSPAVATMNHLSLRGPKALAEDAEALSADMAATPGPVGAVISEDALGLAGQEDGAHDVSARRRWFSVPENRQALSLQDVDVGTEFSNGVLDFNTLSATLPRPFTMSFPLLRYWDGQAVTYVCRRRVPAGESPVKAEGVYWAVAFEIIDEDARSQLEKRGGKVQSAVEGESSSVTGETAGTSVAPGEAEAASSDDID</sequence>
<dbReference type="Pfam" id="PF08588">
    <property type="entry name" value="Duc1"/>
    <property type="match status" value="1"/>
</dbReference>
<feature type="compositionally biased region" description="Polar residues" evidence="1">
    <location>
        <begin position="297"/>
        <end position="308"/>
    </location>
</feature>
<feature type="region of interest" description="Disordered" evidence="1">
    <location>
        <begin position="285"/>
        <end position="324"/>
    </location>
</feature>
<dbReference type="Proteomes" id="UP000279236">
    <property type="component" value="Unassembled WGS sequence"/>
</dbReference>
<evidence type="ECO:0000313" key="4">
    <source>
        <dbReference type="Proteomes" id="UP000279236"/>
    </source>
</evidence>
<organism evidence="3 4">
    <name type="scientific">Apiotrichum porosum</name>
    <dbReference type="NCBI Taxonomy" id="105984"/>
    <lineage>
        <taxon>Eukaryota</taxon>
        <taxon>Fungi</taxon>
        <taxon>Dikarya</taxon>
        <taxon>Basidiomycota</taxon>
        <taxon>Agaricomycotina</taxon>
        <taxon>Tremellomycetes</taxon>
        <taxon>Trichosporonales</taxon>
        <taxon>Trichosporonaceae</taxon>
        <taxon>Apiotrichum</taxon>
    </lineage>
</organism>
<protein>
    <recommendedName>
        <fullName evidence="2">Domain of unknown function at the cortex 1 domain-containing protein</fullName>
    </recommendedName>
</protein>
<comment type="caution">
    <text evidence="3">The sequence shown here is derived from an EMBL/GenBank/DDBJ whole genome shotgun (WGS) entry which is preliminary data.</text>
</comment>
<dbReference type="AlphaFoldDB" id="A0A427XXL5"/>
<accession>A0A427XXL5</accession>
<dbReference type="GeneID" id="39591767"/>
<dbReference type="InterPro" id="IPR013897">
    <property type="entry name" value="Duc1"/>
</dbReference>
<dbReference type="EMBL" id="RSCE01000004">
    <property type="protein sequence ID" value="RSH83537.1"/>
    <property type="molecule type" value="Genomic_DNA"/>
</dbReference>
<reference evidence="3 4" key="1">
    <citation type="submission" date="2018-11" db="EMBL/GenBank/DDBJ databases">
        <title>Genome sequence of Apiotrichum porosum DSM 27194.</title>
        <authorList>
            <person name="Aliyu H."/>
            <person name="Gorte O."/>
            <person name="Ochsenreither K."/>
        </authorList>
    </citation>
    <scope>NUCLEOTIDE SEQUENCE [LARGE SCALE GENOMIC DNA]</scope>
    <source>
        <strain evidence="3 4">DSM 27194</strain>
    </source>
</reference>
<dbReference type="PANTHER" id="PTHR34826:SF2">
    <property type="entry name" value="UPF0590 PROTEIN C409.17C"/>
    <property type="match status" value="1"/>
</dbReference>
<keyword evidence="4" id="KW-1185">Reference proteome</keyword>
<dbReference type="PANTHER" id="PTHR34826">
    <property type="entry name" value="UPF0590 PROTEIN C409.17C"/>
    <property type="match status" value="1"/>
</dbReference>